<organism evidence="3 4">
    <name type="scientific">Brevirhabdus pacifica</name>
    <dbReference type="NCBI Taxonomy" id="1267768"/>
    <lineage>
        <taxon>Bacteria</taxon>
        <taxon>Pseudomonadati</taxon>
        <taxon>Pseudomonadota</taxon>
        <taxon>Alphaproteobacteria</taxon>
        <taxon>Rhodobacterales</taxon>
        <taxon>Paracoccaceae</taxon>
        <taxon>Brevirhabdus</taxon>
    </lineage>
</organism>
<protein>
    <submittedName>
        <fullName evidence="3">Uncharacterized protein</fullName>
    </submittedName>
</protein>
<keyword evidence="2" id="KW-0472">Membrane</keyword>
<evidence type="ECO:0000313" key="3">
    <source>
        <dbReference type="EMBL" id="APX90703.1"/>
    </source>
</evidence>
<feature type="compositionally biased region" description="Basic residues" evidence="1">
    <location>
        <begin position="8"/>
        <end position="22"/>
    </location>
</feature>
<accession>A0A1U7DLD8</accession>
<feature type="transmembrane region" description="Helical" evidence="2">
    <location>
        <begin position="46"/>
        <end position="69"/>
    </location>
</feature>
<evidence type="ECO:0000256" key="2">
    <source>
        <dbReference type="SAM" id="Phobius"/>
    </source>
</evidence>
<evidence type="ECO:0000256" key="1">
    <source>
        <dbReference type="SAM" id="MobiDB-lite"/>
    </source>
</evidence>
<dbReference type="Proteomes" id="UP000187266">
    <property type="component" value="Chromosome"/>
</dbReference>
<dbReference type="STRING" id="1267768.BV394_14090"/>
<dbReference type="OrthoDB" id="7161641at2"/>
<gene>
    <name evidence="3" type="ORF">BV394_14090</name>
</gene>
<proteinExistence type="predicted"/>
<dbReference type="EMBL" id="CP019124">
    <property type="protein sequence ID" value="APX90703.1"/>
    <property type="molecule type" value="Genomic_DNA"/>
</dbReference>
<dbReference type="AlphaFoldDB" id="A0A1U7DLD8"/>
<accession>A0A2M9DBH9</accession>
<keyword evidence="2" id="KW-1133">Transmembrane helix</keyword>
<feature type="region of interest" description="Disordered" evidence="1">
    <location>
        <begin position="1"/>
        <end position="27"/>
    </location>
</feature>
<reference evidence="3 4" key="1">
    <citation type="submission" date="2017-01" db="EMBL/GenBank/DDBJ databases">
        <title>Genomic analysis of Xuhuaishuia manganoxidans DY6-4.</title>
        <authorList>
            <person name="Wang X."/>
        </authorList>
    </citation>
    <scope>NUCLEOTIDE SEQUENCE [LARGE SCALE GENOMIC DNA]</scope>
    <source>
        <strain evidence="3 4">DY6-4</strain>
    </source>
</reference>
<name>A0A1U7DLD8_9RHOB</name>
<sequence length="1118" mass="117947">MSPSPKIQGRRTRVRSARRRHDPRPLGRAGRLVRAGWRGLLGVGHLAMWSVVTGLVLAAAVGMLLWGMLRSEGVSAPAWLIERLEVTAAAASAGGRIDIGSVRVQIADGLVPVVRLRDVVALNADGREQAALPDVRLTLRGDELLRGRVQPRRLRISGASLTVIRDEDGGFDLDLTGGAGNDAAIGSIADVLDAIEGGLQRPALQLLDRVALVDTSVIYIDRRNGRNWTLESGLLVLEQSGDSVRLRLNAPVASDSGGTAQLELTLETVKTTDAARLSARFTGVDARDIAAQSPALDWLGVLDAPISGALRVGLDAGGHFTDLNGALEIGRGAFRPSDGVSPVAFDSGKVYFGYRPARQRLEFSALSFDSPMLKIAGTGHAYVDGLDQGGTPSFLGQLRLDQLVLDPEGLLPKPLAFTTGAVDFRLMAEPFRFDLGQLALVGEGIELHANGRMAAHPEGWSAALDARAGRLDLERLLQSWPRALAPRSRKWVEENVAAGIVRNAVASVRQEPGAPPRAGLNFDFENADVRFMRSMPHATGARGHASVADGAFAVFISGGGVDSGAGGLVDIAGTTMQIPEIKAKPAEARIQVRARAPLSAAMHLLDRPPFEIFRKAGRDPDLAEGRAELAIDLNYDIVPKVDPKDVRYRATGTLLAVRSDKLVPDRSMRAVSMRVEADNTRVRIAGAGTLDGVPFDAEWVQRMGPEHQGRSQLDGTVELSPRAVRAFRIGLPEGSVSGSGRGRFAIGLRRGQAPTLRLESRLEGVGLSLPALGWSKPRAARAALRVEGALGKPARIDRLSLDAPGLKAAGKVTLKPDGGLAVARFTQVRTGPGLDVAVDLTGRGRGVPPAVTVRGGRLDLRALPPRDPSAPRGGPLKIALDRLTISDSIALTSFAGDFSSGGGASGTFTSQLNGAARIKGTMVPTTNGPAFRIRSEDAGAVLAASGTFRTARGGNMELVLQPTGKKGTFDGTLKGGDIRVVNAPALASLLSAISVVGLLEQLGGNGIHFGDVEASFRLTPRSLVVNRGSAVGASMGISLEGVYDLASKRMDLAGVVSPVYLLNGLGQILTRNREGLFGFNYRLTGTAAAPVTSVNPLSILAPGFFRDIFRRKPPRPAE</sequence>
<dbReference type="RefSeq" id="WP_076980720.1">
    <property type="nucleotide sequence ID" value="NZ_CP019124.1"/>
</dbReference>
<evidence type="ECO:0000313" key="4">
    <source>
        <dbReference type="Proteomes" id="UP000187266"/>
    </source>
</evidence>
<keyword evidence="4" id="KW-1185">Reference proteome</keyword>
<keyword evidence="2" id="KW-0812">Transmembrane</keyword>